<dbReference type="Pfam" id="PF12339">
    <property type="entry name" value="DNAJ_related"/>
    <property type="match status" value="1"/>
</dbReference>
<keyword evidence="1" id="KW-0143">Chaperone</keyword>
<dbReference type="InterPro" id="IPR036869">
    <property type="entry name" value="J_dom_sf"/>
</dbReference>
<dbReference type="SMART" id="SM00271">
    <property type="entry name" value="DnaJ"/>
    <property type="match status" value="1"/>
</dbReference>
<feature type="domain" description="J" evidence="2">
    <location>
        <begin position="142"/>
        <end position="195"/>
    </location>
</feature>
<dbReference type="RefSeq" id="WP_069519031.1">
    <property type="nucleotide sequence ID" value="NZ_FOFP01000005.1"/>
</dbReference>
<evidence type="ECO:0000313" key="4">
    <source>
        <dbReference type="Proteomes" id="UP000198512"/>
    </source>
</evidence>
<gene>
    <name evidence="3" type="ORF">SAMN05216600_105203</name>
</gene>
<dbReference type="CDD" id="cd06257">
    <property type="entry name" value="DnaJ"/>
    <property type="match status" value="1"/>
</dbReference>
<reference evidence="3 4" key="1">
    <citation type="submission" date="2016-10" db="EMBL/GenBank/DDBJ databases">
        <authorList>
            <person name="Varghese N."/>
            <person name="Submissions S."/>
        </authorList>
    </citation>
    <scope>NUCLEOTIDE SEQUENCE [LARGE SCALE GENOMIC DNA]</scope>
    <source>
        <strain evidence="3 4">CIP 109853</strain>
    </source>
</reference>
<dbReference type="Gene3D" id="1.10.287.110">
    <property type="entry name" value="DnaJ domain"/>
    <property type="match status" value="1"/>
</dbReference>
<evidence type="ECO:0000256" key="1">
    <source>
        <dbReference type="ARBA" id="ARBA00023186"/>
    </source>
</evidence>
<dbReference type="InterPro" id="IPR021059">
    <property type="entry name" value="DnaJ-related_N"/>
</dbReference>
<keyword evidence="4" id="KW-1185">Reference proteome</keyword>
<evidence type="ECO:0000313" key="3">
    <source>
        <dbReference type="EMBL" id="SEQ37280.1"/>
    </source>
</evidence>
<comment type="caution">
    <text evidence="3">The sequence shown here is derived from an EMBL/GenBank/DDBJ whole genome shotgun (WGS) entry which is preliminary data.</text>
</comment>
<dbReference type="PROSITE" id="PS50076">
    <property type="entry name" value="DNAJ_2"/>
    <property type="match status" value="1"/>
</dbReference>
<protein>
    <submittedName>
        <fullName evidence="3">DNA-J related protein</fullName>
    </submittedName>
</protein>
<sequence>MTEATDDLLDPIMAALHAHPAGIGEYALLQHLRQQGCSALPSAPLSDTLNLFRCHFLLFNALYRLRERLCEQRAGWLEIHTLNIRLLPYQAGTVALCAHDPLRAYYLDMGQLQATGTAEVDALLQSFWRGLQGGEERQAALALFELADAAEPLTAQRIKHRYRQLVSQHHPDRGGSTSRLQAINQAMDILERYYR</sequence>
<dbReference type="EMBL" id="FOFP01000005">
    <property type="protein sequence ID" value="SEQ37280.1"/>
    <property type="molecule type" value="Genomic_DNA"/>
</dbReference>
<dbReference type="Proteomes" id="UP000198512">
    <property type="component" value="Unassembled WGS sequence"/>
</dbReference>
<accession>A0ABY1BAD4</accession>
<dbReference type="InterPro" id="IPR001623">
    <property type="entry name" value="DnaJ_domain"/>
</dbReference>
<name>A0ABY1BAD4_9PSED</name>
<proteinExistence type="predicted"/>
<evidence type="ECO:0000259" key="2">
    <source>
        <dbReference type="PROSITE" id="PS50076"/>
    </source>
</evidence>
<dbReference type="SUPFAM" id="SSF46565">
    <property type="entry name" value="Chaperone J-domain"/>
    <property type="match status" value="1"/>
</dbReference>
<organism evidence="3 4">
    <name type="scientific">Pseudomonas cuatrocienegasensis</name>
    <dbReference type="NCBI Taxonomy" id="543360"/>
    <lineage>
        <taxon>Bacteria</taxon>
        <taxon>Pseudomonadati</taxon>
        <taxon>Pseudomonadota</taxon>
        <taxon>Gammaproteobacteria</taxon>
        <taxon>Pseudomonadales</taxon>
        <taxon>Pseudomonadaceae</taxon>
        <taxon>Pseudomonas</taxon>
    </lineage>
</organism>